<evidence type="ECO:0000256" key="9">
    <source>
        <dbReference type="PROSITE-ProRule" id="PRU10141"/>
    </source>
</evidence>
<dbReference type="InterPro" id="IPR000719">
    <property type="entry name" value="Prot_kinase_dom"/>
</dbReference>
<evidence type="ECO:0000256" key="1">
    <source>
        <dbReference type="ARBA" id="ARBA00012513"/>
    </source>
</evidence>
<dbReference type="EMBL" id="CADEPI010000409">
    <property type="protein sequence ID" value="CAB3385379.1"/>
    <property type="molecule type" value="Genomic_DNA"/>
</dbReference>
<dbReference type="FunFam" id="3.30.200.20:FF:000003">
    <property type="entry name" value="Non-specific serine/threonine protein kinase"/>
    <property type="match status" value="1"/>
</dbReference>
<dbReference type="PROSITE" id="PS00107">
    <property type="entry name" value="PROTEIN_KINASE_ATP"/>
    <property type="match status" value="1"/>
</dbReference>
<comment type="caution">
    <text evidence="12">The sequence shown here is derived from an EMBL/GenBank/DDBJ whole genome shotgun (WGS) entry which is preliminary data.</text>
</comment>
<evidence type="ECO:0000256" key="6">
    <source>
        <dbReference type="ARBA" id="ARBA00022840"/>
    </source>
</evidence>
<evidence type="ECO:0000256" key="4">
    <source>
        <dbReference type="ARBA" id="ARBA00022741"/>
    </source>
</evidence>
<dbReference type="GO" id="GO:0005524">
    <property type="term" value="F:ATP binding"/>
    <property type="evidence" value="ECO:0007669"/>
    <property type="project" value="UniProtKB-UniRule"/>
</dbReference>
<organism evidence="12 13">
    <name type="scientific">Cloeon dipterum</name>
    <dbReference type="NCBI Taxonomy" id="197152"/>
    <lineage>
        <taxon>Eukaryota</taxon>
        <taxon>Metazoa</taxon>
        <taxon>Ecdysozoa</taxon>
        <taxon>Arthropoda</taxon>
        <taxon>Hexapoda</taxon>
        <taxon>Insecta</taxon>
        <taxon>Pterygota</taxon>
        <taxon>Palaeoptera</taxon>
        <taxon>Ephemeroptera</taxon>
        <taxon>Pisciforma</taxon>
        <taxon>Baetidae</taxon>
        <taxon>Cloeon</taxon>
    </lineage>
</organism>
<dbReference type="GO" id="GO:0005737">
    <property type="term" value="C:cytoplasm"/>
    <property type="evidence" value="ECO:0007669"/>
    <property type="project" value="TreeGrafter"/>
</dbReference>
<evidence type="ECO:0000256" key="8">
    <source>
        <dbReference type="ARBA" id="ARBA00048679"/>
    </source>
</evidence>
<evidence type="ECO:0000256" key="5">
    <source>
        <dbReference type="ARBA" id="ARBA00022777"/>
    </source>
</evidence>
<evidence type="ECO:0000313" key="12">
    <source>
        <dbReference type="EMBL" id="CAB3385379.1"/>
    </source>
</evidence>
<gene>
    <name evidence="12" type="ORF">CLODIP_2_CD03433</name>
</gene>
<keyword evidence="13" id="KW-1185">Reference proteome</keyword>
<reference evidence="12 13" key="1">
    <citation type="submission" date="2020-04" db="EMBL/GenBank/DDBJ databases">
        <authorList>
            <person name="Alioto T."/>
            <person name="Alioto T."/>
            <person name="Gomez Garrido J."/>
        </authorList>
    </citation>
    <scope>NUCLEOTIDE SEQUENCE [LARGE SCALE GENOMIC DNA]</scope>
</reference>
<evidence type="ECO:0000256" key="3">
    <source>
        <dbReference type="ARBA" id="ARBA00022679"/>
    </source>
</evidence>
<dbReference type="InterPro" id="IPR008271">
    <property type="entry name" value="Ser/Thr_kinase_AS"/>
</dbReference>
<feature type="compositionally biased region" description="Polar residues" evidence="10">
    <location>
        <begin position="1"/>
        <end position="11"/>
    </location>
</feature>
<accession>A0A8S1DYX9</accession>
<evidence type="ECO:0000256" key="10">
    <source>
        <dbReference type="SAM" id="MobiDB-lite"/>
    </source>
</evidence>
<feature type="region of interest" description="Disordered" evidence="10">
    <location>
        <begin position="366"/>
        <end position="482"/>
    </location>
</feature>
<feature type="compositionally biased region" description="Pro residues" evidence="10">
    <location>
        <begin position="436"/>
        <end position="445"/>
    </location>
</feature>
<proteinExistence type="predicted"/>
<dbReference type="PANTHER" id="PTHR24346:SF30">
    <property type="entry name" value="MATERNAL EMBRYONIC LEUCINE ZIPPER KINASE"/>
    <property type="match status" value="1"/>
</dbReference>
<evidence type="ECO:0000256" key="2">
    <source>
        <dbReference type="ARBA" id="ARBA00022527"/>
    </source>
</evidence>
<feature type="compositionally biased region" description="Polar residues" evidence="10">
    <location>
        <begin position="446"/>
        <end position="482"/>
    </location>
</feature>
<comment type="catalytic activity">
    <reaction evidence="8">
        <text>L-seryl-[protein] + ATP = O-phospho-L-seryl-[protein] + ADP + H(+)</text>
        <dbReference type="Rhea" id="RHEA:17989"/>
        <dbReference type="Rhea" id="RHEA-COMP:9863"/>
        <dbReference type="Rhea" id="RHEA-COMP:11604"/>
        <dbReference type="ChEBI" id="CHEBI:15378"/>
        <dbReference type="ChEBI" id="CHEBI:29999"/>
        <dbReference type="ChEBI" id="CHEBI:30616"/>
        <dbReference type="ChEBI" id="CHEBI:83421"/>
        <dbReference type="ChEBI" id="CHEBI:456216"/>
        <dbReference type="EC" id="2.7.11.1"/>
    </reaction>
</comment>
<dbReference type="SUPFAM" id="SSF56112">
    <property type="entry name" value="Protein kinase-like (PK-like)"/>
    <property type="match status" value="1"/>
</dbReference>
<feature type="compositionally biased region" description="Basic and acidic residues" evidence="10">
    <location>
        <begin position="375"/>
        <end position="385"/>
    </location>
</feature>
<dbReference type="GO" id="GO:0035556">
    <property type="term" value="P:intracellular signal transduction"/>
    <property type="evidence" value="ECO:0007669"/>
    <property type="project" value="TreeGrafter"/>
</dbReference>
<dbReference type="InterPro" id="IPR011009">
    <property type="entry name" value="Kinase-like_dom_sf"/>
</dbReference>
<name>A0A8S1DYX9_9INSE</name>
<dbReference type="Gene3D" id="1.10.510.10">
    <property type="entry name" value="Transferase(Phosphotransferase) domain 1"/>
    <property type="match status" value="1"/>
</dbReference>
<keyword evidence="4 9" id="KW-0547">Nucleotide-binding</keyword>
<dbReference type="EC" id="2.7.11.1" evidence="1"/>
<keyword evidence="2" id="KW-0723">Serine/threonine-protein kinase</keyword>
<evidence type="ECO:0000313" key="13">
    <source>
        <dbReference type="Proteomes" id="UP000494165"/>
    </source>
</evidence>
<dbReference type="PROSITE" id="PS50011">
    <property type="entry name" value="PROTEIN_KINASE_DOM"/>
    <property type="match status" value="1"/>
</dbReference>
<feature type="region of interest" description="Disordered" evidence="10">
    <location>
        <begin position="1"/>
        <end position="20"/>
    </location>
</feature>
<dbReference type="GO" id="GO:0004674">
    <property type="term" value="F:protein serine/threonine kinase activity"/>
    <property type="evidence" value="ECO:0007669"/>
    <property type="project" value="UniProtKB-KW"/>
</dbReference>
<dbReference type="Pfam" id="PF00069">
    <property type="entry name" value="Pkinase"/>
    <property type="match status" value="1"/>
</dbReference>
<comment type="catalytic activity">
    <reaction evidence="7">
        <text>L-threonyl-[protein] + ATP = O-phospho-L-threonyl-[protein] + ADP + H(+)</text>
        <dbReference type="Rhea" id="RHEA:46608"/>
        <dbReference type="Rhea" id="RHEA-COMP:11060"/>
        <dbReference type="Rhea" id="RHEA-COMP:11605"/>
        <dbReference type="ChEBI" id="CHEBI:15378"/>
        <dbReference type="ChEBI" id="CHEBI:30013"/>
        <dbReference type="ChEBI" id="CHEBI:30616"/>
        <dbReference type="ChEBI" id="CHEBI:61977"/>
        <dbReference type="ChEBI" id="CHEBI:456216"/>
        <dbReference type="EC" id="2.7.11.1"/>
    </reaction>
</comment>
<sequence>MSSKSDPSIENATDDSERLFVDEEDTKHEPILSELQAHFDLGETLGQGGFAKVKLARHRLTNLSVAIKCMDKIVIGPELKRIYKEIEALKSFDHPNVCRLLQVIETNTRIYLVLEYCAGSELFDYIVKSQDLTECQARKFFRDMLSGVAYIHQKGYAHRDIKPENMLLDENNRVKLIDFGLCANPAGGLNEQLATCCGSYAYAAPELLRGVQYYGPKADIWSMGVVLFTLLCGELPFEDKNIQNLHNKIQKGRFFVSKSLTADASNILHRMLDVNVNRRITIDELCSHPWVVAGGLKPVMWKMPCFLDNLDSEIVTMMSKAFNMEESKMALELKKWKYDEKTSTYVLLRMRKDKGKALPRLRCPMIKPKAPLRPENQEFKKRSEESATPTRITRAGSLRNRSPRPGGVKRQAAPEVPERISKRLKMANEVKTPARRNPPPVPITPQAPNSIRSPLTTPKNNQATPKTQRNECPTPNSMKTPVQQKIEVKETPSTRKRVMNAINSIFRTPGPKNQKDTPKVLDEKAMNNVSTTACDDPDRVLRELRLALRKQNILCQQKGGLIGGA</sequence>
<dbReference type="InterPro" id="IPR017441">
    <property type="entry name" value="Protein_kinase_ATP_BS"/>
</dbReference>
<evidence type="ECO:0000259" key="11">
    <source>
        <dbReference type="PROSITE" id="PS50011"/>
    </source>
</evidence>
<dbReference type="OrthoDB" id="193931at2759"/>
<dbReference type="SMART" id="SM00220">
    <property type="entry name" value="S_TKc"/>
    <property type="match status" value="1"/>
</dbReference>
<dbReference type="PANTHER" id="PTHR24346">
    <property type="entry name" value="MAP/MICROTUBULE AFFINITY-REGULATING KINASE"/>
    <property type="match status" value="1"/>
</dbReference>
<dbReference type="Proteomes" id="UP000494165">
    <property type="component" value="Unassembled WGS sequence"/>
</dbReference>
<dbReference type="FunFam" id="1.10.510.10:FF:000271">
    <property type="entry name" value="Non-specific serine/threonine protein kinase"/>
    <property type="match status" value="1"/>
</dbReference>
<protein>
    <recommendedName>
        <fullName evidence="1">non-specific serine/threonine protein kinase</fullName>
        <ecNumber evidence="1">2.7.11.1</ecNumber>
    </recommendedName>
</protein>
<evidence type="ECO:0000256" key="7">
    <source>
        <dbReference type="ARBA" id="ARBA00047899"/>
    </source>
</evidence>
<dbReference type="AlphaFoldDB" id="A0A8S1DYX9"/>
<keyword evidence="3" id="KW-0808">Transferase</keyword>
<keyword evidence="5" id="KW-0418">Kinase</keyword>
<keyword evidence="6 9" id="KW-0067">ATP-binding</keyword>
<dbReference type="PROSITE" id="PS00108">
    <property type="entry name" value="PROTEIN_KINASE_ST"/>
    <property type="match status" value="1"/>
</dbReference>
<feature type="binding site" evidence="9">
    <location>
        <position position="68"/>
    </location>
    <ligand>
        <name>ATP</name>
        <dbReference type="ChEBI" id="CHEBI:30616"/>
    </ligand>
</feature>
<feature type="domain" description="Protein kinase" evidence="11">
    <location>
        <begin position="39"/>
        <end position="291"/>
    </location>
</feature>